<protein>
    <recommendedName>
        <fullName evidence="8">Ribonuclease R</fullName>
        <shortName evidence="8">RNase R</shortName>
        <ecNumber evidence="8">3.1.13.1</ecNumber>
    </recommendedName>
</protein>
<keyword evidence="3 8" id="KW-0963">Cytoplasm</keyword>
<dbReference type="GO" id="GO:0005829">
    <property type="term" value="C:cytosol"/>
    <property type="evidence" value="ECO:0007669"/>
    <property type="project" value="UniProtKB-ARBA"/>
</dbReference>
<dbReference type="EC" id="3.1.13.1" evidence="8"/>
<dbReference type="NCBIfam" id="TIGR00358">
    <property type="entry name" value="3_prime_RNase"/>
    <property type="match status" value="1"/>
</dbReference>
<dbReference type="GO" id="GO:0008859">
    <property type="term" value="F:exoribonuclease II activity"/>
    <property type="evidence" value="ECO:0007669"/>
    <property type="project" value="UniProtKB-UniRule"/>
</dbReference>
<evidence type="ECO:0000256" key="4">
    <source>
        <dbReference type="ARBA" id="ARBA00022722"/>
    </source>
</evidence>
<dbReference type="PANTHER" id="PTHR23355:SF9">
    <property type="entry name" value="DIS3-LIKE EXONUCLEASE 2"/>
    <property type="match status" value="1"/>
</dbReference>
<proteinExistence type="inferred from homology"/>
<dbReference type="Pfam" id="PF00773">
    <property type="entry name" value="RNB"/>
    <property type="match status" value="1"/>
</dbReference>
<dbReference type="Pfam" id="PF08206">
    <property type="entry name" value="OB_RNB"/>
    <property type="match status" value="1"/>
</dbReference>
<sequence>MTKQSGGRQFTYQIPDRSEITRYLREHGEPVAFKRMAKELGMELPGERDAIRYRLRAMVRDGQIVSDLRNRYAIADRRTETLTGRVEATVEGYGFVVVEGVEDDVYLNKRQMSAVTHGDEVRIRLLGEDRRGRPQGEVVEVVVHGTKQIIGRLYYEGRLGFVEPMNPRISHRYLASDLPKGKHDGQVVILSVTEHPTQHNMPAGDITDVLGDHLTPALEVEVAIRNHDLSAEWPEQVLVDADRFPVKIPSGQIGQRVDLRSLPFVTIDGEDARDFDDAVYCESRPRGGYRLYVAIADVAHYVHPESALDQEAARRGTSVYFPRHVIPMLPEVLSNGLCSLRPDEDRLALVCDMTISDSGKLSGYHFSEAVIRSRARLTYTQVAGLLAGKTPEGTPEFEGRDADLIRLNALYKVLLTARGRRGALEFDSTDIDFQYDEQGHIESIVPTVRNDAHRIIEECMLCANVAAARLLSRQGKPGLYRVHEPPGVERCDQLRIFLARFGIQLTIGEEPAPTDFQAAIDAVAKVKNGQILQTVILRTMNQAVYQPNNRGHFGLNYTRYAHFTSPIRRYPDLLLHRLIKSLFASYEDVPVRRVAERKTHRLRDGYPYDDEAIVVLGEHCSFTERRAESAVYEVLDWLKCEFLSEQVGDEFDGVIAGVTRFGLFVMLVGKHIEGLIHISTLQGDYFRYDADNQSLIGDRTGREYGIGDPVVVQLARVDSDERRIDLELISHSPLKGRRRVANAGRDKGSRSADSQKKAHKRGKGSSRQERGERGKGRRRSSRSRERR</sequence>
<evidence type="ECO:0000256" key="5">
    <source>
        <dbReference type="ARBA" id="ARBA00022801"/>
    </source>
</evidence>
<evidence type="ECO:0000313" key="12">
    <source>
        <dbReference type="Proteomes" id="UP000219327"/>
    </source>
</evidence>
<dbReference type="Pfam" id="PF00575">
    <property type="entry name" value="S1"/>
    <property type="match status" value="1"/>
</dbReference>
<name>A0A2A5WVJ6_9GAMM</name>
<dbReference type="InterPro" id="IPR040476">
    <property type="entry name" value="CSD2"/>
</dbReference>
<evidence type="ECO:0000313" key="11">
    <source>
        <dbReference type="EMBL" id="PDH40293.1"/>
    </source>
</evidence>
<dbReference type="InterPro" id="IPR013668">
    <property type="entry name" value="RNase_R_HTH_12"/>
</dbReference>
<dbReference type="InterPro" id="IPR013223">
    <property type="entry name" value="RNase_B_OB_dom"/>
</dbReference>
<comment type="catalytic activity">
    <reaction evidence="1 8">
        <text>Exonucleolytic cleavage in the 3'- to 5'-direction to yield nucleoside 5'-phosphates.</text>
        <dbReference type="EC" id="3.1.13.1"/>
    </reaction>
</comment>
<comment type="similarity">
    <text evidence="8">Belongs to the RNR ribonuclease family. RNase R subfamily.</text>
</comment>
<feature type="compositionally biased region" description="Basic and acidic residues" evidence="9">
    <location>
        <begin position="744"/>
        <end position="756"/>
    </location>
</feature>
<reference evidence="11 12" key="1">
    <citation type="submission" date="2017-08" db="EMBL/GenBank/DDBJ databases">
        <title>Fine stratification of microbial communities through a metagenomic profile of the photic zone.</title>
        <authorList>
            <person name="Haro-Moreno J.M."/>
            <person name="Lopez-Perez M."/>
            <person name="De La Torre J."/>
            <person name="Picazo A."/>
            <person name="Camacho A."/>
            <person name="Rodriguez-Valera F."/>
        </authorList>
    </citation>
    <scope>NUCLEOTIDE SEQUENCE [LARGE SCALE GENOMIC DNA]</scope>
    <source>
        <strain evidence="11">MED-G24</strain>
    </source>
</reference>
<keyword evidence="4 8" id="KW-0540">Nuclease</keyword>
<dbReference type="SMART" id="SM00357">
    <property type="entry name" value="CSP"/>
    <property type="match status" value="1"/>
</dbReference>
<accession>A0A2A5WVJ6</accession>
<dbReference type="NCBIfam" id="TIGR02063">
    <property type="entry name" value="RNase_R"/>
    <property type="match status" value="1"/>
</dbReference>
<dbReference type="InterPro" id="IPR003029">
    <property type="entry name" value="S1_domain"/>
</dbReference>
<comment type="caution">
    <text evidence="11">The sequence shown here is derived from an EMBL/GenBank/DDBJ whole genome shotgun (WGS) entry which is preliminary data.</text>
</comment>
<evidence type="ECO:0000256" key="7">
    <source>
        <dbReference type="ARBA" id="ARBA00022884"/>
    </source>
</evidence>
<feature type="region of interest" description="Disordered" evidence="9">
    <location>
        <begin position="737"/>
        <end position="787"/>
    </location>
</feature>
<dbReference type="InterPro" id="IPR011129">
    <property type="entry name" value="CSD"/>
</dbReference>
<dbReference type="SUPFAM" id="SSF50249">
    <property type="entry name" value="Nucleic acid-binding proteins"/>
    <property type="match status" value="4"/>
</dbReference>
<evidence type="ECO:0000256" key="9">
    <source>
        <dbReference type="SAM" id="MobiDB-lite"/>
    </source>
</evidence>
<dbReference type="PROSITE" id="PS01175">
    <property type="entry name" value="RIBONUCLEASE_II"/>
    <property type="match status" value="1"/>
</dbReference>
<dbReference type="Gene3D" id="2.40.50.140">
    <property type="entry name" value="Nucleic acid-binding proteins"/>
    <property type="match status" value="2"/>
</dbReference>
<evidence type="ECO:0000256" key="1">
    <source>
        <dbReference type="ARBA" id="ARBA00001849"/>
    </source>
</evidence>
<dbReference type="AlphaFoldDB" id="A0A2A5WVJ6"/>
<dbReference type="GO" id="GO:0003723">
    <property type="term" value="F:RNA binding"/>
    <property type="evidence" value="ECO:0007669"/>
    <property type="project" value="UniProtKB-UniRule"/>
</dbReference>
<dbReference type="InterPro" id="IPR012340">
    <property type="entry name" value="NA-bd_OB-fold"/>
</dbReference>
<organism evidence="11 12">
    <name type="scientific">OM182 bacterium MED-G24</name>
    <dbReference type="NCBI Taxonomy" id="1986255"/>
    <lineage>
        <taxon>Bacteria</taxon>
        <taxon>Pseudomonadati</taxon>
        <taxon>Pseudomonadota</taxon>
        <taxon>Gammaproteobacteria</taxon>
        <taxon>OMG group</taxon>
        <taxon>OM182 clade</taxon>
    </lineage>
</organism>
<evidence type="ECO:0000256" key="6">
    <source>
        <dbReference type="ARBA" id="ARBA00022839"/>
    </source>
</evidence>
<dbReference type="PROSITE" id="PS50126">
    <property type="entry name" value="S1"/>
    <property type="match status" value="1"/>
</dbReference>
<evidence type="ECO:0000259" key="10">
    <source>
        <dbReference type="PROSITE" id="PS50126"/>
    </source>
</evidence>
<evidence type="ECO:0000256" key="8">
    <source>
        <dbReference type="HAMAP-Rule" id="MF_01895"/>
    </source>
</evidence>
<dbReference type="SMART" id="SM00955">
    <property type="entry name" value="RNB"/>
    <property type="match status" value="1"/>
</dbReference>
<dbReference type="GO" id="GO:0006402">
    <property type="term" value="P:mRNA catabolic process"/>
    <property type="evidence" value="ECO:0007669"/>
    <property type="project" value="TreeGrafter"/>
</dbReference>
<keyword evidence="7 8" id="KW-0694">RNA-binding</keyword>
<dbReference type="CDD" id="cd04471">
    <property type="entry name" value="S1_RNase_R"/>
    <property type="match status" value="1"/>
</dbReference>
<keyword evidence="6 8" id="KW-0269">Exonuclease</keyword>
<keyword evidence="5 8" id="KW-0378">Hydrolase</keyword>
<dbReference type="SMART" id="SM00316">
    <property type="entry name" value="S1"/>
    <property type="match status" value="2"/>
</dbReference>
<evidence type="ECO:0000256" key="2">
    <source>
        <dbReference type="ARBA" id="ARBA00004496"/>
    </source>
</evidence>
<gene>
    <name evidence="8 11" type="primary">rnr</name>
    <name evidence="11" type="ORF">CNE99_03770</name>
</gene>
<feature type="domain" description="S1 motif" evidence="10">
    <location>
        <begin position="648"/>
        <end position="729"/>
    </location>
</feature>
<dbReference type="Pfam" id="PF08461">
    <property type="entry name" value="WHD_RNase_R"/>
    <property type="match status" value="1"/>
</dbReference>
<dbReference type="InterPro" id="IPR022966">
    <property type="entry name" value="RNase_II/R_CS"/>
</dbReference>
<feature type="compositionally biased region" description="Basic residues" evidence="9">
    <location>
        <begin position="775"/>
        <end position="787"/>
    </location>
</feature>
<dbReference type="InterPro" id="IPR050180">
    <property type="entry name" value="RNR_Ribonuclease"/>
</dbReference>
<dbReference type="HAMAP" id="MF_01895">
    <property type="entry name" value="RNase_R"/>
    <property type="match status" value="1"/>
</dbReference>
<comment type="function">
    <text evidence="8">3'-5' exoribonuclease that releases 5'-nucleoside monophosphates and is involved in maturation of structured RNAs.</text>
</comment>
<dbReference type="EMBL" id="NTKD01000013">
    <property type="protein sequence ID" value="PDH40293.1"/>
    <property type="molecule type" value="Genomic_DNA"/>
</dbReference>
<dbReference type="InterPro" id="IPR001900">
    <property type="entry name" value="RNase_II/R"/>
</dbReference>
<dbReference type="Pfam" id="PF17876">
    <property type="entry name" value="CSD2"/>
    <property type="match status" value="1"/>
</dbReference>
<dbReference type="InterPro" id="IPR011805">
    <property type="entry name" value="RNase_R"/>
</dbReference>
<dbReference type="Proteomes" id="UP000219327">
    <property type="component" value="Unassembled WGS sequence"/>
</dbReference>
<comment type="subcellular location">
    <subcellularLocation>
        <location evidence="2 8">Cytoplasm</location>
    </subcellularLocation>
</comment>
<dbReference type="PANTHER" id="PTHR23355">
    <property type="entry name" value="RIBONUCLEASE"/>
    <property type="match status" value="1"/>
</dbReference>
<evidence type="ECO:0000256" key="3">
    <source>
        <dbReference type="ARBA" id="ARBA00022490"/>
    </source>
</evidence>
<dbReference type="InterPro" id="IPR004476">
    <property type="entry name" value="RNase_II/RNase_R"/>
</dbReference>